<dbReference type="PANTHER" id="PTHR43213:SF5">
    <property type="entry name" value="BIFUNCTIONAL DTTP_UTP PYROPHOSPHATASE_METHYLTRANSFERASE PROTEIN-RELATED"/>
    <property type="match status" value="1"/>
</dbReference>
<dbReference type="CDD" id="cd00555">
    <property type="entry name" value="Maf"/>
    <property type="match status" value="1"/>
</dbReference>
<dbReference type="OrthoDB" id="3527985at2"/>
<keyword evidence="2 3" id="KW-0378">Hydrolase</keyword>
<comment type="catalytic activity">
    <reaction evidence="3">
        <text>a ribonucleoside 5'-triphosphate + H2O = a ribonucleoside 5'-phosphate + diphosphate + H(+)</text>
        <dbReference type="Rhea" id="RHEA:23996"/>
        <dbReference type="ChEBI" id="CHEBI:15377"/>
        <dbReference type="ChEBI" id="CHEBI:15378"/>
        <dbReference type="ChEBI" id="CHEBI:33019"/>
        <dbReference type="ChEBI" id="CHEBI:58043"/>
        <dbReference type="ChEBI" id="CHEBI:61557"/>
        <dbReference type="EC" id="3.6.1.9"/>
    </reaction>
</comment>
<dbReference type="EC" id="3.6.1.9" evidence="3"/>
<dbReference type="PIRSF" id="PIRSF006305">
    <property type="entry name" value="Maf"/>
    <property type="match status" value="1"/>
</dbReference>
<feature type="active site" description="Proton acceptor" evidence="3">
    <location>
        <position position="76"/>
    </location>
</feature>
<evidence type="ECO:0000256" key="1">
    <source>
        <dbReference type="ARBA" id="ARBA00001968"/>
    </source>
</evidence>
<dbReference type="GO" id="GO:0009117">
    <property type="term" value="P:nucleotide metabolic process"/>
    <property type="evidence" value="ECO:0007669"/>
    <property type="project" value="UniProtKB-KW"/>
</dbReference>
<name>A0A2L2BSD9_9MICO</name>
<comment type="cofactor">
    <cofactor evidence="1 3">
        <name>a divalent metal cation</name>
        <dbReference type="ChEBI" id="CHEBI:60240"/>
    </cofactor>
</comment>
<keyword evidence="5" id="KW-1185">Reference proteome</keyword>
<reference evidence="4 5" key="1">
    <citation type="submission" date="2018-02" db="EMBL/GenBank/DDBJ databases">
        <title>Complete genome of the streamlined marine actinobacterium Pontimonas salivibrio CL-TW6 adapted to coastal planktonic lifestype.</title>
        <authorList>
            <person name="Cho B.C."/>
            <person name="Hardies S.C."/>
            <person name="Jang G.I."/>
            <person name="Hwang C.Y."/>
        </authorList>
    </citation>
    <scope>NUCLEOTIDE SEQUENCE [LARGE SCALE GENOMIC DNA]</scope>
    <source>
        <strain evidence="4 5">CL-TW6</strain>
    </source>
</reference>
<sequence length="207" mass="21938">MQLFLASTSPARLQTLRQVGIVPSVLDHSVDEEALVEAATASGPIPAGEMVQLLARAKALDAASTAGVTGLILGGDSLFEVDGEIFGKPHTPERAKQRWYRQRGKTGVLHSGHSLLHSQYGEIVAEVGFATHTSVTFVDDVSDDEIDAYIATGEPLKVAGAFTIDAKGAGFIESIDGDPYTVVGLSVAALRRLVRQLGFSYTDLWSA</sequence>
<dbReference type="KEGG" id="psai:C3B54_111658"/>
<dbReference type="AlphaFoldDB" id="A0A2L2BSD9"/>
<comment type="subcellular location">
    <subcellularLocation>
        <location evidence="3">Cytoplasm</location>
    </subcellularLocation>
</comment>
<comment type="caution">
    <text evidence="3">Lacks conserved residue(s) required for the propagation of feature annotation.</text>
</comment>
<organism evidence="4 5">
    <name type="scientific">Pontimonas salivibrio</name>
    <dbReference type="NCBI Taxonomy" id="1159327"/>
    <lineage>
        <taxon>Bacteria</taxon>
        <taxon>Bacillati</taxon>
        <taxon>Actinomycetota</taxon>
        <taxon>Actinomycetes</taxon>
        <taxon>Micrococcales</taxon>
        <taxon>Microbacteriaceae</taxon>
        <taxon>Pontimonas</taxon>
    </lineage>
</organism>
<dbReference type="HAMAP" id="MF_00528">
    <property type="entry name" value="Maf"/>
    <property type="match status" value="1"/>
</dbReference>
<evidence type="ECO:0000313" key="5">
    <source>
        <dbReference type="Proteomes" id="UP000243077"/>
    </source>
</evidence>
<dbReference type="NCBIfam" id="TIGR00172">
    <property type="entry name" value="maf"/>
    <property type="match status" value="1"/>
</dbReference>
<dbReference type="Pfam" id="PF02545">
    <property type="entry name" value="Maf"/>
    <property type="match status" value="1"/>
</dbReference>
<dbReference type="Proteomes" id="UP000243077">
    <property type="component" value="Chromosome"/>
</dbReference>
<dbReference type="EMBL" id="CP026923">
    <property type="protein sequence ID" value="AVG24593.1"/>
    <property type="molecule type" value="Genomic_DNA"/>
</dbReference>
<dbReference type="InterPro" id="IPR029001">
    <property type="entry name" value="ITPase-like_fam"/>
</dbReference>
<protein>
    <recommendedName>
        <fullName evidence="3">Nucleoside triphosphate pyrophosphatase</fullName>
        <ecNumber evidence="3">3.6.1.9</ecNumber>
    </recommendedName>
    <alternativeName>
        <fullName evidence="3">Nucleotide pyrophosphatase</fullName>
        <shortName evidence="3">Nucleotide PPase</shortName>
    </alternativeName>
</protein>
<gene>
    <name evidence="4" type="ORF">C3B54_111658</name>
</gene>
<dbReference type="GO" id="GO:0005737">
    <property type="term" value="C:cytoplasm"/>
    <property type="evidence" value="ECO:0007669"/>
    <property type="project" value="UniProtKB-SubCell"/>
</dbReference>
<dbReference type="Gene3D" id="3.90.950.10">
    <property type="match status" value="1"/>
</dbReference>
<comment type="catalytic activity">
    <reaction evidence="3">
        <text>a 2'-deoxyribonucleoside 5'-triphosphate + H2O = a 2'-deoxyribonucleoside 5'-phosphate + diphosphate + H(+)</text>
        <dbReference type="Rhea" id="RHEA:44644"/>
        <dbReference type="ChEBI" id="CHEBI:15377"/>
        <dbReference type="ChEBI" id="CHEBI:15378"/>
        <dbReference type="ChEBI" id="CHEBI:33019"/>
        <dbReference type="ChEBI" id="CHEBI:61560"/>
        <dbReference type="ChEBI" id="CHEBI:65317"/>
        <dbReference type="EC" id="3.6.1.9"/>
    </reaction>
</comment>
<comment type="function">
    <text evidence="3">Nucleoside triphosphate pyrophosphatase. May have a dual role in cell division arrest and in preventing the incorporation of modified nucleotides into cellular nucleic acids.</text>
</comment>
<evidence type="ECO:0000256" key="3">
    <source>
        <dbReference type="HAMAP-Rule" id="MF_00528"/>
    </source>
</evidence>
<accession>A0A2L2BSD9</accession>
<dbReference type="RefSeq" id="WP_104914051.1">
    <property type="nucleotide sequence ID" value="NZ_CP026923.1"/>
</dbReference>
<dbReference type="InterPro" id="IPR003697">
    <property type="entry name" value="Maf-like"/>
</dbReference>
<dbReference type="PANTHER" id="PTHR43213">
    <property type="entry name" value="BIFUNCTIONAL DTTP/UTP PYROPHOSPHATASE/METHYLTRANSFERASE PROTEIN-RELATED"/>
    <property type="match status" value="1"/>
</dbReference>
<keyword evidence="3" id="KW-0963">Cytoplasm</keyword>
<keyword evidence="3" id="KW-0546">Nucleotide metabolism</keyword>
<dbReference type="GO" id="GO:0047429">
    <property type="term" value="F:nucleoside triphosphate diphosphatase activity"/>
    <property type="evidence" value="ECO:0007669"/>
    <property type="project" value="UniProtKB-EC"/>
</dbReference>
<dbReference type="SUPFAM" id="SSF52972">
    <property type="entry name" value="ITPase-like"/>
    <property type="match status" value="1"/>
</dbReference>
<evidence type="ECO:0000313" key="4">
    <source>
        <dbReference type="EMBL" id="AVG24593.1"/>
    </source>
</evidence>
<proteinExistence type="inferred from homology"/>
<comment type="similarity">
    <text evidence="3">Belongs to the Maf family.</text>
</comment>
<evidence type="ECO:0000256" key="2">
    <source>
        <dbReference type="ARBA" id="ARBA00022801"/>
    </source>
</evidence>